<dbReference type="GO" id="GO:0071013">
    <property type="term" value="C:catalytic step 2 spliceosome"/>
    <property type="evidence" value="ECO:0007669"/>
    <property type="project" value="TreeGrafter"/>
</dbReference>
<evidence type="ECO:0000256" key="1">
    <source>
        <dbReference type="ARBA" id="ARBA00022574"/>
    </source>
</evidence>
<feature type="repeat" description="WD" evidence="5">
    <location>
        <begin position="143"/>
        <end position="176"/>
    </location>
</feature>
<dbReference type="GO" id="GO:0008380">
    <property type="term" value="P:RNA splicing"/>
    <property type="evidence" value="ECO:0007669"/>
    <property type="project" value="UniProtKB-KW"/>
</dbReference>
<dbReference type="InterPro" id="IPR019775">
    <property type="entry name" value="WD40_repeat_CS"/>
</dbReference>
<dbReference type="Gene3D" id="3.30.56.110">
    <property type="entry name" value="Protein of unknown function DUF2237"/>
    <property type="match status" value="1"/>
</dbReference>
<evidence type="ECO:0000256" key="3">
    <source>
        <dbReference type="ARBA" id="ARBA00022737"/>
    </source>
</evidence>
<evidence type="ECO:0000313" key="7">
    <source>
        <dbReference type="EMBL" id="KAK3672784.1"/>
    </source>
</evidence>
<feature type="repeat" description="WD" evidence="5">
    <location>
        <begin position="319"/>
        <end position="349"/>
    </location>
</feature>
<reference evidence="7" key="1">
    <citation type="submission" date="2023-07" db="EMBL/GenBank/DDBJ databases">
        <title>Black Yeasts Isolated from many extreme environments.</title>
        <authorList>
            <person name="Coleine C."/>
            <person name="Stajich J.E."/>
            <person name="Selbmann L."/>
        </authorList>
    </citation>
    <scope>NUCLEOTIDE SEQUENCE</scope>
    <source>
        <strain evidence="7">CCFEE 5485</strain>
    </source>
</reference>
<feature type="region of interest" description="Disordered" evidence="6">
    <location>
        <begin position="1"/>
        <end position="24"/>
    </location>
</feature>
<organism evidence="7 8">
    <name type="scientific">Recurvomyces mirabilis</name>
    <dbReference type="NCBI Taxonomy" id="574656"/>
    <lineage>
        <taxon>Eukaryota</taxon>
        <taxon>Fungi</taxon>
        <taxon>Dikarya</taxon>
        <taxon>Ascomycota</taxon>
        <taxon>Pezizomycotina</taxon>
        <taxon>Dothideomycetes</taxon>
        <taxon>Dothideomycetidae</taxon>
        <taxon>Mycosphaerellales</taxon>
        <taxon>Teratosphaeriaceae</taxon>
        <taxon>Recurvomyces</taxon>
    </lineage>
</organism>
<proteinExistence type="predicted"/>
<evidence type="ECO:0000256" key="6">
    <source>
        <dbReference type="SAM" id="MobiDB-lite"/>
    </source>
</evidence>
<keyword evidence="4" id="KW-0508">mRNA splicing</keyword>
<dbReference type="PRINTS" id="PR00320">
    <property type="entry name" value="GPROTEINBRPT"/>
</dbReference>
<dbReference type="EMBL" id="JAUTXT010000030">
    <property type="protein sequence ID" value="KAK3672784.1"/>
    <property type="molecule type" value="Genomic_DNA"/>
</dbReference>
<dbReference type="Gene3D" id="2.130.10.10">
    <property type="entry name" value="YVTN repeat-like/Quinoprotein amine dehydrogenase"/>
    <property type="match status" value="1"/>
</dbReference>
<dbReference type="PROSITE" id="PS50082">
    <property type="entry name" value="WD_REPEATS_2"/>
    <property type="match status" value="5"/>
</dbReference>
<dbReference type="SMART" id="SM00320">
    <property type="entry name" value="WD40"/>
    <property type="match status" value="7"/>
</dbReference>
<evidence type="ECO:0000256" key="4">
    <source>
        <dbReference type="ARBA" id="ARBA00023187"/>
    </source>
</evidence>
<evidence type="ECO:0000256" key="5">
    <source>
        <dbReference type="PROSITE-ProRule" id="PRU00221"/>
    </source>
</evidence>
<dbReference type="InterPro" id="IPR001680">
    <property type="entry name" value="WD40_rpt"/>
</dbReference>
<evidence type="ECO:0000256" key="2">
    <source>
        <dbReference type="ARBA" id="ARBA00022664"/>
    </source>
</evidence>
<accession>A0AAE0WJC9</accession>
<dbReference type="Pfam" id="PF00400">
    <property type="entry name" value="WD40"/>
    <property type="match status" value="5"/>
</dbReference>
<dbReference type="InterPro" id="IPR015943">
    <property type="entry name" value="WD40/YVTN_repeat-like_dom_sf"/>
</dbReference>
<keyword evidence="8" id="KW-1185">Reference proteome</keyword>
<dbReference type="CDD" id="cd00200">
    <property type="entry name" value="WD40"/>
    <property type="match status" value="1"/>
</dbReference>
<protein>
    <recommendedName>
        <fullName evidence="9">WD40 repeat-like protein</fullName>
    </recommendedName>
</protein>
<keyword evidence="2" id="KW-0507">mRNA processing</keyword>
<dbReference type="InterPro" id="IPR020472">
    <property type="entry name" value="WD40_PAC1"/>
</dbReference>
<keyword evidence="3" id="KW-0677">Repeat</keyword>
<keyword evidence="1 5" id="KW-0853">WD repeat</keyword>
<feature type="repeat" description="WD" evidence="5">
    <location>
        <begin position="101"/>
        <end position="142"/>
    </location>
</feature>
<dbReference type="PROSITE" id="PS00678">
    <property type="entry name" value="WD_REPEATS_1"/>
    <property type="match status" value="1"/>
</dbReference>
<dbReference type="InterPro" id="IPR036322">
    <property type="entry name" value="WD40_repeat_dom_sf"/>
</dbReference>
<dbReference type="PROSITE" id="PS50294">
    <property type="entry name" value="WD_REPEATS_REGION"/>
    <property type="match status" value="5"/>
</dbReference>
<comment type="caution">
    <text evidence="7">The sequence shown here is derived from an EMBL/GenBank/DDBJ whole genome shotgun (WGS) entry which is preliminary data.</text>
</comment>
<evidence type="ECO:0000313" key="8">
    <source>
        <dbReference type="Proteomes" id="UP001274830"/>
    </source>
</evidence>
<dbReference type="GO" id="GO:0006397">
    <property type="term" value="P:mRNA processing"/>
    <property type="evidence" value="ECO:0007669"/>
    <property type="project" value="UniProtKB-KW"/>
</dbReference>
<feature type="repeat" description="WD" evidence="5">
    <location>
        <begin position="58"/>
        <end position="89"/>
    </location>
</feature>
<dbReference type="Pfam" id="PF09996">
    <property type="entry name" value="DUF2237"/>
    <property type="match status" value="2"/>
</dbReference>
<feature type="repeat" description="WD" evidence="5">
    <location>
        <begin position="227"/>
        <end position="261"/>
    </location>
</feature>
<evidence type="ECO:0008006" key="9">
    <source>
        <dbReference type="Google" id="ProtNLM"/>
    </source>
</evidence>
<sequence length="593" mass="64684">MSGEKRAASESFGTTQLVKRQRSDADLNGSALARTNGAGGALIKGGNASTLSSPVMELTGHSSEVLAARFSPDGTSLATAGMDRQILLWRTAGSCENYTSLSGHKAAVLALNWSRDSQVLYSASADHTLASWDLNTSTRIRRHIGHEEVVNCLDVSKRGEEFLVSGSDDASIGIWDPRQKHALDHIQTEYPITAICLAEAGNEVFAGGIDNVIKIYDLRMKKVSFELAGHTDTITSLSLSPDTQTLLSYSHDSTARTWDIRPFAPQDRQIRVFDGAQAGLEKNLFRACWDREGKRVAVGGGEGVVTVWEAASGKMVARLPGHKGSVNEVDFSPDGTVVASGSTDRRVLLDLLRAPNRGNKHVIKYNSDHDDVHVQQLLTTIHCHLNIVNEFLVIAIIATAGLLRLRNFELSDTQSFRQPSPQLPPTDFHDVEVIERFAEGKARCEQAIVTDYGTVFKQPLAVHSTSPMTGFLRNGYCEVPASDYGNHAVAAEVTEEFLGMKPHDGDALMNNDRILMLGADFTARQGNDLRPIPGMKAGCKWCLCTTRWLEAFQARDKEAAGDKIVPKIFLNATNEKALNKINLDDLKAFAADK</sequence>
<name>A0AAE0WJC9_9PEZI</name>
<dbReference type="AlphaFoldDB" id="A0AAE0WJC9"/>
<dbReference type="PANTHER" id="PTHR44006:SF1">
    <property type="entry name" value="U5 SMALL NUCLEAR RIBONUCLEOPROTEIN 40 KDA PROTEIN"/>
    <property type="match status" value="1"/>
</dbReference>
<gene>
    <name evidence="7" type="ORF">LTR78_007370</name>
</gene>
<dbReference type="InterPro" id="IPR052234">
    <property type="entry name" value="U5_snRNP_Component"/>
</dbReference>
<dbReference type="InterPro" id="IPR018714">
    <property type="entry name" value="DUF2237"/>
</dbReference>
<dbReference type="GO" id="GO:0003723">
    <property type="term" value="F:RNA binding"/>
    <property type="evidence" value="ECO:0007669"/>
    <property type="project" value="TreeGrafter"/>
</dbReference>
<dbReference type="PANTHER" id="PTHR44006">
    <property type="entry name" value="U5 SMALL NUCLEAR RIBONUCLEOPROTEIN 40 KDA PROTEIN"/>
    <property type="match status" value="1"/>
</dbReference>
<dbReference type="Proteomes" id="UP001274830">
    <property type="component" value="Unassembled WGS sequence"/>
</dbReference>
<dbReference type="SUPFAM" id="SSF50978">
    <property type="entry name" value="WD40 repeat-like"/>
    <property type="match status" value="1"/>
</dbReference>